<keyword evidence="2 4" id="KW-0863">Zinc-finger</keyword>
<dbReference type="GO" id="GO:0008757">
    <property type="term" value="F:S-adenosylmethionine-dependent methyltransferase activity"/>
    <property type="evidence" value="ECO:0007669"/>
    <property type="project" value="UniProtKB-ARBA"/>
</dbReference>
<protein>
    <recommendedName>
        <fullName evidence="5">MYND-type domain-containing protein</fullName>
    </recommendedName>
</protein>
<dbReference type="PROSITE" id="PS01360">
    <property type="entry name" value="ZF_MYND_1"/>
    <property type="match status" value="1"/>
</dbReference>
<dbReference type="Gene3D" id="2.170.270.10">
    <property type="entry name" value="SET domain"/>
    <property type="match status" value="1"/>
</dbReference>
<gene>
    <name evidence="6" type="ORF">OSB1V03_LOCUS4211</name>
</gene>
<dbReference type="Gene3D" id="6.10.140.2220">
    <property type="match status" value="1"/>
</dbReference>
<dbReference type="Pfam" id="PF01753">
    <property type="entry name" value="zf-MYND"/>
    <property type="match status" value="1"/>
</dbReference>
<keyword evidence="1" id="KW-0479">Metal-binding</keyword>
<evidence type="ECO:0000256" key="4">
    <source>
        <dbReference type="PROSITE-ProRule" id="PRU00134"/>
    </source>
</evidence>
<organism evidence="6">
    <name type="scientific">Medioppia subpectinata</name>
    <dbReference type="NCBI Taxonomy" id="1979941"/>
    <lineage>
        <taxon>Eukaryota</taxon>
        <taxon>Metazoa</taxon>
        <taxon>Ecdysozoa</taxon>
        <taxon>Arthropoda</taxon>
        <taxon>Chelicerata</taxon>
        <taxon>Arachnida</taxon>
        <taxon>Acari</taxon>
        <taxon>Acariformes</taxon>
        <taxon>Sarcoptiformes</taxon>
        <taxon>Oribatida</taxon>
        <taxon>Brachypylina</taxon>
        <taxon>Oppioidea</taxon>
        <taxon>Oppiidae</taxon>
        <taxon>Medioppia</taxon>
    </lineage>
</organism>
<dbReference type="OrthoDB" id="5945798at2759"/>
<proteinExistence type="predicted"/>
<dbReference type="GO" id="GO:0008276">
    <property type="term" value="F:protein methyltransferase activity"/>
    <property type="evidence" value="ECO:0007669"/>
    <property type="project" value="UniProtKB-ARBA"/>
</dbReference>
<dbReference type="Proteomes" id="UP000759131">
    <property type="component" value="Unassembled WGS sequence"/>
</dbReference>
<dbReference type="AlphaFoldDB" id="A0A7R9KI99"/>
<sequence length="390" mass="45070">MYVLSGNELLITTRETTRVKQLILVNVISPKVGSILSDGSIGGEEDVDGYESREYLRKLVIEKTSLKMSSKLSKPLSPGDVITQDMPLIHVLNMSSKGKYCDNCFKRSDQLKRCSKCLRMYYCGKECQKNDWKYHKNECPLLRHEIPELLLFNDWLRLWFRFYLSVKKIPTFATKKHRLIDGSEVSLNDMKVDDIHVEAINGRRHEFESSHKVLVELGVRHEPEEVIHWVSFLYSCDPLIPMASVGSVEIGVEPIGIGLYLQHRFIGHSCQPNCAFNDNRKDLSMQLRAMRPIAVGEDITFNRVPLQMNRTDRQNALKMLSIVCECDKCVHHLDRDVDYERFQTGDLFPDQVFTSRTQIMAHVWKLLTDLDIMFGAFHPMKTVLLNLLTF</sequence>
<dbReference type="InterPro" id="IPR002893">
    <property type="entry name" value="Znf_MYND"/>
</dbReference>
<dbReference type="EMBL" id="CAJPIZ010001869">
    <property type="protein sequence ID" value="CAG2104190.1"/>
    <property type="molecule type" value="Genomic_DNA"/>
</dbReference>
<name>A0A7R9KI99_9ACAR</name>
<dbReference type="GO" id="GO:0008170">
    <property type="term" value="F:N-methyltransferase activity"/>
    <property type="evidence" value="ECO:0007669"/>
    <property type="project" value="UniProtKB-ARBA"/>
</dbReference>
<keyword evidence="3" id="KW-0862">Zinc</keyword>
<dbReference type="GO" id="GO:0008270">
    <property type="term" value="F:zinc ion binding"/>
    <property type="evidence" value="ECO:0007669"/>
    <property type="project" value="UniProtKB-KW"/>
</dbReference>
<feature type="domain" description="MYND-type" evidence="5">
    <location>
        <begin position="101"/>
        <end position="139"/>
    </location>
</feature>
<dbReference type="CDD" id="cd20071">
    <property type="entry name" value="SET_SMYD"/>
    <property type="match status" value="1"/>
</dbReference>
<dbReference type="EMBL" id="OC856444">
    <property type="protein sequence ID" value="CAD7623760.1"/>
    <property type="molecule type" value="Genomic_DNA"/>
</dbReference>
<accession>A0A7R9KI99</accession>
<dbReference type="InterPro" id="IPR046341">
    <property type="entry name" value="SET_dom_sf"/>
</dbReference>
<dbReference type="Gene3D" id="1.10.220.160">
    <property type="match status" value="1"/>
</dbReference>
<evidence type="ECO:0000256" key="3">
    <source>
        <dbReference type="ARBA" id="ARBA00022833"/>
    </source>
</evidence>
<dbReference type="PROSITE" id="PS50865">
    <property type="entry name" value="ZF_MYND_2"/>
    <property type="match status" value="1"/>
</dbReference>
<evidence type="ECO:0000313" key="7">
    <source>
        <dbReference type="Proteomes" id="UP000759131"/>
    </source>
</evidence>
<dbReference type="Pfam" id="PF00856">
    <property type="entry name" value="SET"/>
    <property type="match status" value="1"/>
</dbReference>
<dbReference type="PANTHER" id="PTHR12197:SF251">
    <property type="entry name" value="EG:BACR7C10.4 PROTEIN"/>
    <property type="match status" value="1"/>
</dbReference>
<dbReference type="PANTHER" id="PTHR12197">
    <property type="entry name" value="HISTONE-LYSINE N-METHYLTRANSFERASE SMYD"/>
    <property type="match status" value="1"/>
</dbReference>
<evidence type="ECO:0000256" key="1">
    <source>
        <dbReference type="ARBA" id="ARBA00022723"/>
    </source>
</evidence>
<dbReference type="SUPFAM" id="SSF82199">
    <property type="entry name" value="SET domain"/>
    <property type="match status" value="1"/>
</dbReference>
<evidence type="ECO:0000256" key="2">
    <source>
        <dbReference type="ARBA" id="ARBA00022771"/>
    </source>
</evidence>
<dbReference type="InterPro" id="IPR050869">
    <property type="entry name" value="H3K4_H4K5_MeTrfase"/>
</dbReference>
<evidence type="ECO:0000259" key="5">
    <source>
        <dbReference type="PROSITE" id="PS50865"/>
    </source>
</evidence>
<evidence type="ECO:0000313" key="6">
    <source>
        <dbReference type="EMBL" id="CAD7623760.1"/>
    </source>
</evidence>
<dbReference type="InterPro" id="IPR001214">
    <property type="entry name" value="SET_dom"/>
</dbReference>
<reference evidence="6" key="1">
    <citation type="submission" date="2020-11" db="EMBL/GenBank/DDBJ databases">
        <authorList>
            <person name="Tran Van P."/>
        </authorList>
    </citation>
    <scope>NUCLEOTIDE SEQUENCE</scope>
</reference>
<dbReference type="SUPFAM" id="SSF144232">
    <property type="entry name" value="HIT/MYND zinc finger-like"/>
    <property type="match status" value="1"/>
</dbReference>
<keyword evidence="7" id="KW-1185">Reference proteome</keyword>
<dbReference type="GO" id="GO:0005634">
    <property type="term" value="C:nucleus"/>
    <property type="evidence" value="ECO:0007669"/>
    <property type="project" value="TreeGrafter"/>
</dbReference>